<name>A0AAV0DW67_9ASTE</name>
<comment type="caution">
    <text evidence="2">The sequence shown here is derived from an EMBL/GenBank/DDBJ whole genome shotgun (WGS) entry which is preliminary data.</text>
</comment>
<organism evidence="2 3">
    <name type="scientific">Cuscuta epithymum</name>
    <dbReference type="NCBI Taxonomy" id="186058"/>
    <lineage>
        <taxon>Eukaryota</taxon>
        <taxon>Viridiplantae</taxon>
        <taxon>Streptophyta</taxon>
        <taxon>Embryophyta</taxon>
        <taxon>Tracheophyta</taxon>
        <taxon>Spermatophyta</taxon>
        <taxon>Magnoliopsida</taxon>
        <taxon>eudicotyledons</taxon>
        <taxon>Gunneridae</taxon>
        <taxon>Pentapetalae</taxon>
        <taxon>asterids</taxon>
        <taxon>lamiids</taxon>
        <taxon>Solanales</taxon>
        <taxon>Convolvulaceae</taxon>
        <taxon>Cuscuteae</taxon>
        <taxon>Cuscuta</taxon>
        <taxon>Cuscuta subgen. Cuscuta</taxon>
    </lineage>
</organism>
<sequence>MVVTVAVAAEVKAMEVVRGGKNGGMGWLVGSGGNEMLEGVEITEKRAGCGQREKRRKKEKKVKKERKKKGKWRKILVRNSRKIANWTSTWAINLETGYVPTKYLI</sequence>
<dbReference type="EMBL" id="CAMAPF010000182">
    <property type="protein sequence ID" value="CAH9111375.1"/>
    <property type="molecule type" value="Genomic_DNA"/>
</dbReference>
<feature type="region of interest" description="Disordered" evidence="1">
    <location>
        <begin position="47"/>
        <end position="71"/>
    </location>
</feature>
<gene>
    <name evidence="2" type="ORF">CEPIT_LOCUS19489</name>
</gene>
<feature type="compositionally biased region" description="Basic residues" evidence="1">
    <location>
        <begin position="53"/>
        <end position="71"/>
    </location>
</feature>
<dbReference type="Proteomes" id="UP001152523">
    <property type="component" value="Unassembled WGS sequence"/>
</dbReference>
<reference evidence="2" key="1">
    <citation type="submission" date="2022-07" db="EMBL/GenBank/DDBJ databases">
        <authorList>
            <person name="Macas J."/>
            <person name="Novak P."/>
            <person name="Neumann P."/>
        </authorList>
    </citation>
    <scope>NUCLEOTIDE SEQUENCE</scope>
</reference>
<accession>A0AAV0DW67</accession>
<evidence type="ECO:0000313" key="3">
    <source>
        <dbReference type="Proteomes" id="UP001152523"/>
    </source>
</evidence>
<proteinExistence type="predicted"/>
<dbReference type="AlphaFoldDB" id="A0AAV0DW67"/>
<protein>
    <submittedName>
        <fullName evidence="2">Uncharacterized protein</fullName>
    </submittedName>
</protein>
<keyword evidence="3" id="KW-1185">Reference proteome</keyword>
<evidence type="ECO:0000313" key="2">
    <source>
        <dbReference type="EMBL" id="CAH9111375.1"/>
    </source>
</evidence>
<evidence type="ECO:0000256" key="1">
    <source>
        <dbReference type="SAM" id="MobiDB-lite"/>
    </source>
</evidence>